<evidence type="ECO:0000313" key="2">
    <source>
        <dbReference type="Proteomes" id="UP001458880"/>
    </source>
</evidence>
<reference evidence="1 2" key="1">
    <citation type="journal article" date="2024" name="BMC Genomics">
        <title>De novo assembly and annotation of Popillia japonica's genome with initial clues to its potential as an invasive pest.</title>
        <authorList>
            <person name="Cucini C."/>
            <person name="Boschi S."/>
            <person name="Funari R."/>
            <person name="Cardaioli E."/>
            <person name="Iannotti N."/>
            <person name="Marturano G."/>
            <person name="Paoli F."/>
            <person name="Bruttini M."/>
            <person name="Carapelli A."/>
            <person name="Frati F."/>
            <person name="Nardi F."/>
        </authorList>
    </citation>
    <scope>NUCLEOTIDE SEQUENCE [LARGE SCALE GENOMIC DNA]</scope>
    <source>
        <strain evidence="1">DMR45628</strain>
    </source>
</reference>
<comment type="caution">
    <text evidence="1">The sequence shown here is derived from an EMBL/GenBank/DDBJ whole genome shotgun (WGS) entry which is preliminary data.</text>
</comment>
<proteinExistence type="predicted"/>
<name>A0AAW1LRV2_POPJA</name>
<dbReference type="EMBL" id="JASPKY010000112">
    <property type="protein sequence ID" value="KAK9736509.1"/>
    <property type="molecule type" value="Genomic_DNA"/>
</dbReference>
<sequence>MKTTEQQKGGETVPDMKTRHILFGFLDLHRKAYEIINCITSVSHGGRGLRMKAVLKGTCILNNSRHLEVKMSTLELMSDT</sequence>
<accession>A0AAW1LRV2</accession>
<evidence type="ECO:0000313" key="1">
    <source>
        <dbReference type="EMBL" id="KAK9736509.1"/>
    </source>
</evidence>
<protein>
    <submittedName>
        <fullName evidence="1">Uncharacterized protein</fullName>
    </submittedName>
</protein>
<dbReference type="AlphaFoldDB" id="A0AAW1LRV2"/>
<dbReference type="Proteomes" id="UP001458880">
    <property type="component" value="Unassembled WGS sequence"/>
</dbReference>
<gene>
    <name evidence="1" type="ORF">QE152_g12428</name>
</gene>
<keyword evidence="2" id="KW-1185">Reference proteome</keyword>
<organism evidence="1 2">
    <name type="scientific">Popillia japonica</name>
    <name type="common">Japanese beetle</name>
    <dbReference type="NCBI Taxonomy" id="7064"/>
    <lineage>
        <taxon>Eukaryota</taxon>
        <taxon>Metazoa</taxon>
        <taxon>Ecdysozoa</taxon>
        <taxon>Arthropoda</taxon>
        <taxon>Hexapoda</taxon>
        <taxon>Insecta</taxon>
        <taxon>Pterygota</taxon>
        <taxon>Neoptera</taxon>
        <taxon>Endopterygota</taxon>
        <taxon>Coleoptera</taxon>
        <taxon>Polyphaga</taxon>
        <taxon>Scarabaeiformia</taxon>
        <taxon>Scarabaeidae</taxon>
        <taxon>Rutelinae</taxon>
        <taxon>Popillia</taxon>
    </lineage>
</organism>